<feature type="transmembrane region" description="Helical" evidence="9">
    <location>
        <begin position="105"/>
        <end position="130"/>
    </location>
</feature>
<evidence type="ECO:0000256" key="6">
    <source>
        <dbReference type="ARBA" id="ARBA00022989"/>
    </source>
</evidence>
<reference evidence="10" key="2">
    <citation type="submission" date="2022-08" db="EMBL/GenBank/DDBJ databases">
        <title>A global survey of hypervirulent Aeromonas hydrophila identified this emerging pathogen in farmed fish in the lower Mekong River basin.</title>
        <authorList>
            <person name="Xu T."/>
            <person name="Rasmussen-Ivey C.R."/>
            <person name="Moen F.S."/>
            <person name="Fernandez Bravo A."/>
            <person name="Lamy B."/>
            <person name="Beaz-Hidalgo R."/>
            <person name="Khan C.D."/>
            <person name="Castro Escarpulli G."/>
            <person name="Yasin I.S.M."/>
            <person name="Figueras M.J."/>
            <person name="Azzam Sayuti M."/>
            <person name="Karim M.M."/>
            <person name="Alam K.M."/>
            <person name="Le T.T.T."/>
            <person name="Thao N.H.P."/>
            <person name="Addo S."/>
            <person name="Duodu S."/>
            <person name="Ali S."/>
            <person name="Mey S."/>
            <person name="Somony T."/>
            <person name="Liles M.R."/>
        </authorList>
    </citation>
    <scope>NUCLEOTIDE SEQUENCE</scope>
    <source>
        <strain evidence="10">0.14</strain>
    </source>
</reference>
<dbReference type="GO" id="GO:0005886">
    <property type="term" value="C:plasma membrane"/>
    <property type="evidence" value="ECO:0007669"/>
    <property type="project" value="UniProtKB-SubCell"/>
</dbReference>
<dbReference type="Proteomes" id="UP001204061">
    <property type="component" value="Unassembled WGS sequence"/>
</dbReference>
<comment type="similarity">
    <text evidence="8">Belongs to the TsuA/YedE (TC 9.B.102) family.</text>
</comment>
<keyword evidence="5 9" id="KW-0812">Transmembrane</keyword>
<feature type="transmembrane region" description="Helical" evidence="9">
    <location>
        <begin position="5"/>
        <end position="22"/>
    </location>
</feature>
<keyword evidence="7 9" id="KW-0472">Membrane</keyword>
<feature type="transmembrane region" description="Helical" evidence="9">
    <location>
        <begin position="137"/>
        <end position="154"/>
    </location>
</feature>
<dbReference type="InterPro" id="IPR007272">
    <property type="entry name" value="Sulf_transp_TsuA/YedE"/>
</dbReference>
<dbReference type="EMBL" id="JANLFC010000013">
    <property type="protein sequence ID" value="MCR4447503.1"/>
    <property type="molecule type" value="Genomic_DNA"/>
</dbReference>
<dbReference type="PANTHER" id="PTHR30574:SF1">
    <property type="entry name" value="SULPHUR TRANSPORT DOMAIN-CONTAINING PROTEIN"/>
    <property type="match status" value="1"/>
</dbReference>
<reference evidence="11 12" key="1">
    <citation type="submission" date="2019-10" db="EMBL/GenBank/DDBJ databases">
        <authorList>
            <person name="Karimi E."/>
        </authorList>
    </citation>
    <scope>NUCLEOTIDE SEQUENCE [LARGE SCALE GENOMIC DNA]</scope>
    <source>
        <strain evidence="11">Aeromonas sp. 8C</strain>
    </source>
</reference>
<sequence length="369" mass="39765">MNRKWSLPIVAIAGGALLWLGNTFGMKWALMALIGFGFGFTLSFSRFGIVFGWREMLTKRNSYYVRVHLLTIAIEILLFTTFLSFSHALFGDAMVGNVMAIGIPFIVGAFLFGIGMQLAGVCATGTLYCCGEGQPRFWLVLICYGIGTLISNQFRPELEATFSSHVVLAKDLTGNIWSGMLLNLALVAALFLLFRKSELKRTGELKPLFSGGNLFWRDGRFTVLTGGIIIAILNSTVVALHGSAWTITGAVYDMALRCASLFGLFEGNPKLAQPLFINPMVGMFWLGILGAMLARCISGGGNFAPMRLGNSLASIIGGLLMGMGAMYAACNLGGFFDGTASGSLHGWVWMLMALAGSLIGIRLRPLFGL</sequence>
<proteinExistence type="inferred from homology"/>
<dbReference type="Proteomes" id="UP000439123">
    <property type="component" value="Unassembled WGS sequence"/>
</dbReference>
<evidence type="ECO:0000256" key="9">
    <source>
        <dbReference type="SAM" id="Phobius"/>
    </source>
</evidence>
<name>A0A653LBM0_AERVE</name>
<evidence type="ECO:0000256" key="2">
    <source>
        <dbReference type="ARBA" id="ARBA00022448"/>
    </source>
</evidence>
<dbReference type="RefSeq" id="WP_201298785.1">
    <property type="nucleotide sequence ID" value="NZ_CAWPXW010000006.1"/>
</dbReference>
<protein>
    <submittedName>
        <fullName evidence="10">YeeE/YedE family protein</fullName>
    </submittedName>
</protein>
<evidence type="ECO:0000256" key="7">
    <source>
        <dbReference type="ARBA" id="ARBA00023136"/>
    </source>
</evidence>
<dbReference type="AlphaFoldDB" id="A0A653LBM0"/>
<keyword evidence="2" id="KW-0813">Transport</keyword>
<evidence type="ECO:0000256" key="1">
    <source>
        <dbReference type="ARBA" id="ARBA00004429"/>
    </source>
</evidence>
<keyword evidence="4" id="KW-0997">Cell inner membrane</keyword>
<evidence type="ECO:0000256" key="3">
    <source>
        <dbReference type="ARBA" id="ARBA00022475"/>
    </source>
</evidence>
<organism evidence="11 12">
    <name type="scientific">Aeromonas veronii</name>
    <dbReference type="NCBI Taxonomy" id="654"/>
    <lineage>
        <taxon>Bacteria</taxon>
        <taxon>Pseudomonadati</taxon>
        <taxon>Pseudomonadota</taxon>
        <taxon>Gammaproteobacteria</taxon>
        <taxon>Aeromonadales</taxon>
        <taxon>Aeromonadaceae</taxon>
        <taxon>Aeromonas</taxon>
    </lineage>
</organism>
<dbReference type="EMBL" id="CABWLC010000020">
    <property type="protein sequence ID" value="VXA88790.1"/>
    <property type="molecule type" value="Genomic_DNA"/>
</dbReference>
<feature type="transmembrane region" description="Helical" evidence="9">
    <location>
        <begin position="174"/>
        <end position="194"/>
    </location>
</feature>
<feature type="transmembrane region" description="Helical" evidence="9">
    <location>
        <begin position="344"/>
        <end position="363"/>
    </location>
</feature>
<evidence type="ECO:0000313" key="11">
    <source>
        <dbReference type="EMBL" id="VXA88790.1"/>
    </source>
</evidence>
<dbReference type="PANTHER" id="PTHR30574">
    <property type="entry name" value="INNER MEMBRANE PROTEIN YEDE"/>
    <property type="match status" value="1"/>
</dbReference>
<feature type="transmembrane region" description="Helical" evidence="9">
    <location>
        <begin position="308"/>
        <end position="329"/>
    </location>
</feature>
<feature type="transmembrane region" description="Helical" evidence="9">
    <location>
        <begin position="63"/>
        <end position="85"/>
    </location>
</feature>
<keyword evidence="3" id="KW-1003">Cell membrane</keyword>
<evidence type="ECO:0000256" key="5">
    <source>
        <dbReference type="ARBA" id="ARBA00022692"/>
    </source>
</evidence>
<evidence type="ECO:0000313" key="12">
    <source>
        <dbReference type="Proteomes" id="UP000439123"/>
    </source>
</evidence>
<feature type="transmembrane region" description="Helical" evidence="9">
    <location>
        <begin position="28"/>
        <end position="51"/>
    </location>
</feature>
<evidence type="ECO:0000313" key="10">
    <source>
        <dbReference type="EMBL" id="MCR4447503.1"/>
    </source>
</evidence>
<dbReference type="Pfam" id="PF04143">
    <property type="entry name" value="Sulf_transp"/>
    <property type="match status" value="1"/>
</dbReference>
<keyword evidence="6 9" id="KW-1133">Transmembrane helix</keyword>
<gene>
    <name evidence="11" type="ORF">AERO8C_70418</name>
    <name evidence="10" type="ORF">NS965_03780</name>
</gene>
<evidence type="ECO:0000256" key="4">
    <source>
        <dbReference type="ARBA" id="ARBA00022519"/>
    </source>
</evidence>
<feature type="transmembrane region" description="Helical" evidence="9">
    <location>
        <begin position="223"/>
        <end position="247"/>
    </location>
</feature>
<accession>A0A653LBM0</accession>
<comment type="subcellular location">
    <subcellularLocation>
        <location evidence="1">Cell inner membrane</location>
        <topology evidence="1">Multi-pass membrane protein</topology>
    </subcellularLocation>
</comment>
<evidence type="ECO:0000256" key="8">
    <source>
        <dbReference type="ARBA" id="ARBA00035655"/>
    </source>
</evidence>
<feature type="transmembrane region" description="Helical" evidence="9">
    <location>
        <begin position="275"/>
        <end position="296"/>
    </location>
</feature>